<dbReference type="CDD" id="cd23134">
    <property type="entry name" value="RING-HC_ITT1-like"/>
    <property type="match status" value="1"/>
</dbReference>
<dbReference type="SUPFAM" id="SSF57850">
    <property type="entry name" value="RING/U-box"/>
    <property type="match status" value="1"/>
</dbReference>
<reference evidence="3 4" key="1">
    <citation type="journal article" date="2019" name="BMC Genomics">
        <title>Chromosome level assembly and comparative genome analysis confirm lager-brewing yeasts originated from a single hybridization.</title>
        <authorList>
            <person name="Salazar A.N."/>
            <person name="Gorter de Vries A.R."/>
            <person name="van den Broek M."/>
            <person name="Brouwers N."/>
            <person name="de la Torre Cortes P."/>
            <person name="Kuijpers N.G.A."/>
            <person name="Daran J.G."/>
            <person name="Abeel T."/>
        </authorList>
    </citation>
    <scope>NUCLEOTIDE SEQUENCE [LARGE SCALE GENOMIC DNA]</scope>
    <source>
        <strain evidence="3 4">CBS 1483</strain>
    </source>
</reference>
<dbReference type="Proteomes" id="UP000501346">
    <property type="component" value="Chromosome ScXIII"/>
</dbReference>
<gene>
    <name evidence="3" type="primary">ITT1_1</name>
    <name evidence="3" type="ORF">GRS66_003830</name>
</gene>
<keyword evidence="1" id="KW-0479">Metal-binding</keyword>
<accession>A0A6C1DXV2</accession>
<evidence type="ECO:0000259" key="2">
    <source>
        <dbReference type="PROSITE" id="PS50089"/>
    </source>
</evidence>
<keyword evidence="4" id="KW-1185">Reference proteome</keyword>
<dbReference type="Gene3D" id="3.30.40.10">
    <property type="entry name" value="Zinc/RING finger domain, C3HC4 (zinc finger)"/>
    <property type="match status" value="1"/>
</dbReference>
<keyword evidence="1" id="KW-0863">Zinc-finger</keyword>
<evidence type="ECO:0000313" key="4">
    <source>
        <dbReference type="Proteomes" id="UP000501346"/>
    </source>
</evidence>
<dbReference type="AlphaFoldDB" id="A0A6C1DXV2"/>
<dbReference type="InterPro" id="IPR001841">
    <property type="entry name" value="Znf_RING"/>
</dbReference>
<sequence length="300" mass="34890">MVPGSKMALTQFENDLEILRDMYPELEMKSVKVEEEGEFPQRINGKLLFKISLLADVNIDSPYIAVIIRTFDGVVMDIKSLWISTDEKKMLIDKVLRLVEETVDMSIEFADSFTSILILIFGFLIDDTAILLFPNGIRKCLTQDQYDLFKQIGEEATLQKVSRSNYHCCICMEMEKGVRMIKLPCENANVEHYLCRGCAKSYFTAMIQENRISSVRCPQCEYKELKLEDFKSYKKMLKALFTPLIPVSFLKEVIDTELCERYEKMFYNQAATRLSKYCPYACVTCRRCDSWCTKKTSMMR</sequence>
<dbReference type="InterPro" id="IPR013083">
    <property type="entry name" value="Znf_RING/FYVE/PHD"/>
</dbReference>
<evidence type="ECO:0000256" key="1">
    <source>
        <dbReference type="PROSITE-ProRule" id="PRU00175"/>
    </source>
</evidence>
<dbReference type="EMBL" id="CP048994">
    <property type="protein sequence ID" value="QID81453.1"/>
    <property type="molecule type" value="Genomic_DNA"/>
</dbReference>
<name>A0A6C1DXV2_SACPS</name>
<feature type="domain" description="RING-type" evidence="2">
    <location>
        <begin position="168"/>
        <end position="221"/>
    </location>
</feature>
<proteinExistence type="predicted"/>
<dbReference type="GO" id="GO:0008270">
    <property type="term" value="F:zinc ion binding"/>
    <property type="evidence" value="ECO:0007669"/>
    <property type="project" value="UniProtKB-KW"/>
</dbReference>
<keyword evidence="1" id="KW-0862">Zinc</keyword>
<evidence type="ECO:0000313" key="3">
    <source>
        <dbReference type="EMBL" id="QID81453.1"/>
    </source>
</evidence>
<dbReference type="OrthoDB" id="1431934at2759"/>
<protein>
    <submittedName>
        <fullName evidence="3">Translation termination inhibitor protein itt1</fullName>
    </submittedName>
</protein>
<organism evidence="3 4">
    <name type="scientific">Saccharomyces pastorianus</name>
    <name type="common">Lager yeast</name>
    <name type="synonym">Saccharomyces cerevisiae x Saccharomyces eubayanus</name>
    <dbReference type="NCBI Taxonomy" id="27292"/>
    <lineage>
        <taxon>Eukaryota</taxon>
        <taxon>Fungi</taxon>
        <taxon>Dikarya</taxon>
        <taxon>Ascomycota</taxon>
        <taxon>Saccharomycotina</taxon>
        <taxon>Saccharomycetes</taxon>
        <taxon>Saccharomycetales</taxon>
        <taxon>Saccharomycetaceae</taxon>
        <taxon>Saccharomyces</taxon>
    </lineage>
</organism>
<dbReference type="PROSITE" id="PS50089">
    <property type="entry name" value="ZF_RING_2"/>
    <property type="match status" value="1"/>
</dbReference>